<dbReference type="EMBL" id="JABXXR010000373">
    <property type="protein sequence ID" value="NVN42272.1"/>
    <property type="molecule type" value="Genomic_DNA"/>
</dbReference>
<reference evidence="1 2" key="1">
    <citation type="submission" date="2020-06" db="EMBL/GenBank/DDBJ databases">
        <title>Description of novel acetic acid bacteria.</title>
        <authorList>
            <person name="Sombolestani A."/>
        </authorList>
    </citation>
    <scope>NUCLEOTIDE SEQUENCE [LARGE SCALE GENOMIC DNA]</scope>
    <source>
        <strain evidence="1 2">LMG 27010</strain>
    </source>
</reference>
<comment type="caution">
    <text evidence="1">The sequence shown here is derived from an EMBL/GenBank/DDBJ whole genome shotgun (WGS) entry which is preliminary data.</text>
</comment>
<dbReference type="AlphaFoldDB" id="A0A850PKK6"/>
<protein>
    <submittedName>
        <fullName evidence="1">Uncharacterized protein</fullName>
    </submittedName>
</protein>
<organism evidence="1 2">
    <name type="scientific">Ameyamaea chiangmaiensis</name>
    <dbReference type="NCBI Taxonomy" id="442969"/>
    <lineage>
        <taxon>Bacteria</taxon>
        <taxon>Pseudomonadati</taxon>
        <taxon>Pseudomonadota</taxon>
        <taxon>Alphaproteobacteria</taxon>
        <taxon>Acetobacterales</taxon>
        <taxon>Acetobacteraceae</taxon>
        <taxon>Ameyamaea</taxon>
    </lineage>
</organism>
<evidence type="ECO:0000313" key="1">
    <source>
        <dbReference type="EMBL" id="NVN42272.1"/>
    </source>
</evidence>
<feature type="non-terminal residue" evidence="1">
    <location>
        <position position="95"/>
    </location>
</feature>
<name>A0A850PKK6_9PROT</name>
<accession>A0A850PKK6</accession>
<gene>
    <name evidence="1" type="ORF">HUK82_17135</name>
</gene>
<sequence length="95" mass="9749">MVARVTALRLVCLATPVQPAVRRGVVPTEGNGGGADDVPLPAWPCAPSVPIIAGTGWSAAIARRWCPDQRVTTIEALRGAGAGRWGGQALSDLPP</sequence>
<evidence type="ECO:0000313" key="2">
    <source>
        <dbReference type="Proteomes" id="UP000585665"/>
    </source>
</evidence>
<keyword evidence="2" id="KW-1185">Reference proteome</keyword>
<proteinExistence type="predicted"/>
<dbReference type="Proteomes" id="UP000585665">
    <property type="component" value="Unassembled WGS sequence"/>
</dbReference>